<evidence type="ECO:0000313" key="1">
    <source>
        <dbReference type="EMBL" id="SMC88495.1"/>
    </source>
</evidence>
<keyword evidence="2" id="KW-1185">Reference proteome</keyword>
<proteinExistence type="predicted"/>
<dbReference type="EMBL" id="FWXT01000002">
    <property type="protein sequence ID" value="SMC88495.1"/>
    <property type="molecule type" value="Genomic_DNA"/>
</dbReference>
<name>A0A1W2CTB3_9SPHI</name>
<organism evidence="1 2">
    <name type="scientific">Pedobacter africanus</name>
    <dbReference type="NCBI Taxonomy" id="151894"/>
    <lineage>
        <taxon>Bacteria</taxon>
        <taxon>Pseudomonadati</taxon>
        <taxon>Bacteroidota</taxon>
        <taxon>Sphingobacteriia</taxon>
        <taxon>Sphingobacteriales</taxon>
        <taxon>Sphingobacteriaceae</taxon>
        <taxon>Pedobacter</taxon>
    </lineage>
</organism>
<dbReference type="RefSeq" id="WP_084239994.1">
    <property type="nucleotide sequence ID" value="NZ_FWXT01000002.1"/>
</dbReference>
<reference evidence="2" key="1">
    <citation type="submission" date="2017-04" db="EMBL/GenBank/DDBJ databases">
        <authorList>
            <person name="Varghese N."/>
            <person name="Submissions S."/>
        </authorList>
    </citation>
    <scope>NUCLEOTIDE SEQUENCE [LARGE SCALE GENOMIC DNA]</scope>
    <source>
        <strain evidence="2">DSM 12126</strain>
    </source>
</reference>
<dbReference type="Proteomes" id="UP000192756">
    <property type="component" value="Unassembled WGS sequence"/>
</dbReference>
<dbReference type="STRING" id="151894.SAMN04488524_3197"/>
<dbReference type="OrthoDB" id="1491269at2"/>
<evidence type="ECO:0000313" key="2">
    <source>
        <dbReference type="Proteomes" id="UP000192756"/>
    </source>
</evidence>
<dbReference type="AlphaFoldDB" id="A0A1W2CTB3"/>
<sequence length="742" mass="86896">MRMTEQKILDELLRIHGEGYPLTQKQLLILRRSDILNSIRKYGTLSSFKEKLGLKLLRRSWTNEQILHKYHELRQQLGYYPSARQLNCLGHGNLEAIIKSRYGGFRNFYKIIGYEPKRKPKKYWTKENTIKETLLFCEQNWDLIQKTSLSNAILKNKRSDLDHAICMYGGIRKLNDELNLELKTKRPCWTESEIITELLKLKDLGYSLTQKNLRKLDRNDLLGAMMAHGSFKLFREKIGIPIGRNHYWSDERIIEELKELIKIYKFIPSRVMMMFLGKGDLASAMAKRGGYKKFCRLLNVNSSQYYLSNAGVWTHSSYECIFHNILFKYQIPHKTQVQICKGHKYTADFYVYDTYIEIVGYSQKSNPGYFQNLELKIKLYNEMKLPYRIIPKAIFIKSVNLAENKILAVLKELELKQNSETRSLLAVDKDLPQRTQSDISPPQFRYHNMPIDLLNYDSSRIMETPIDKELATRDIFPITYWADIDNIKKELLPLVNKYGRMPKEAELRKERKSSLIGGIYKYHGNLYELGQKLNINVLSKPKGFYNEAKTLEMYKALCIQEQRYLTASDLHKMGHHGLANVISKSGGIYNLRKRSGLEFTQIRLIYQFYNLEKAIKEYKNLSIENNRFLTRKELYGLGYQTLANFIAKEGFTIIKSLTGLPFFPEQLADHYTVEKAIAQYSALCCQKGYFLVIKDLISLKLDKLAVFIRKYGIRKIRKHSQLNVPLKKRKRCFDVQSAVSII</sequence>
<accession>A0A1W2CTB3</accession>
<gene>
    <name evidence="1" type="ORF">SAMN04488524_3197</name>
</gene>
<protein>
    <submittedName>
        <fullName evidence="1">Uncharacterized protein</fullName>
    </submittedName>
</protein>